<name>A0A8K0GLV9_9ROSA</name>
<evidence type="ECO:0000256" key="3">
    <source>
        <dbReference type="ARBA" id="ARBA00022821"/>
    </source>
</evidence>
<evidence type="ECO:0000259" key="6">
    <source>
        <dbReference type="Pfam" id="PF00931"/>
    </source>
</evidence>
<dbReference type="Pfam" id="PF00931">
    <property type="entry name" value="NB-ARC"/>
    <property type="match status" value="1"/>
</dbReference>
<dbReference type="Gene3D" id="1.10.8.430">
    <property type="entry name" value="Helical domain of apoptotic protease-activating factors"/>
    <property type="match status" value="1"/>
</dbReference>
<feature type="domain" description="Disease resistance protein At4g27190-like leucine-rich repeats" evidence="7">
    <location>
        <begin position="951"/>
        <end position="1083"/>
    </location>
</feature>
<comment type="similarity">
    <text evidence="1">Belongs to the disease resistance NB-LRR family.</text>
</comment>
<dbReference type="OrthoDB" id="1751378at2759"/>
<proteinExistence type="inferred from homology"/>
<evidence type="ECO:0008006" key="10">
    <source>
        <dbReference type="Google" id="ProtNLM"/>
    </source>
</evidence>
<gene>
    <name evidence="8" type="ORF">FNV43_RR25125</name>
</gene>
<evidence type="ECO:0000256" key="1">
    <source>
        <dbReference type="ARBA" id="ARBA00008894"/>
    </source>
</evidence>
<feature type="domain" description="Disease resistance protein At4g27190-like leucine-rich repeats" evidence="7">
    <location>
        <begin position="778"/>
        <end position="869"/>
    </location>
</feature>
<keyword evidence="3" id="KW-0611">Plant defense</keyword>
<keyword evidence="9" id="KW-1185">Reference proteome</keyword>
<dbReference type="InterPro" id="IPR050905">
    <property type="entry name" value="Plant_NBS-LRR"/>
</dbReference>
<dbReference type="SUPFAM" id="SSF52058">
    <property type="entry name" value="L domain-like"/>
    <property type="match status" value="1"/>
</dbReference>
<dbReference type="Gene3D" id="3.80.10.10">
    <property type="entry name" value="Ribonuclease Inhibitor"/>
    <property type="match status" value="4"/>
</dbReference>
<evidence type="ECO:0000313" key="8">
    <source>
        <dbReference type="EMBL" id="KAF3434022.1"/>
    </source>
</evidence>
<reference evidence="8" key="1">
    <citation type="submission" date="2020-03" db="EMBL/GenBank/DDBJ databases">
        <title>A high-quality chromosome-level genome assembly of a woody plant with both climbing and erect habits, Rhamnella rubrinervis.</title>
        <authorList>
            <person name="Lu Z."/>
            <person name="Yang Y."/>
            <person name="Zhu X."/>
            <person name="Sun Y."/>
        </authorList>
    </citation>
    <scope>NUCLEOTIDE SEQUENCE</scope>
    <source>
        <strain evidence="8">BYM</strain>
        <tissue evidence="8">Leaf</tissue>
    </source>
</reference>
<dbReference type="SUPFAM" id="SSF52047">
    <property type="entry name" value="RNI-like"/>
    <property type="match status" value="1"/>
</dbReference>
<keyword evidence="2" id="KW-0547">Nucleotide-binding</keyword>
<keyword evidence="4" id="KW-0067">ATP-binding</keyword>
<dbReference type="Proteomes" id="UP000796880">
    <property type="component" value="Unassembled WGS sequence"/>
</dbReference>
<dbReference type="PANTHER" id="PTHR33463">
    <property type="entry name" value="NB-ARC DOMAIN-CONTAINING PROTEIN-RELATED"/>
    <property type="match status" value="1"/>
</dbReference>
<evidence type="ECO:0000259" key="7">
    <source>
        <dbReference type="Pfam" id="PF23247"/>
    </source>
</evidence>
<dbReference type="GO" id="GO:0006952">
    <property type="term" value="P:defense response"/>
    <property type="evidence" value="ECO:0007669"/>
    <property type="project" value="UniProtKB-KW"/>
</dbReference>
<comment type="caution">
    <text evidence="8">The sequence shown here is derived from an EMBL/GenBank/DDBJ whole genome shotgun (WGS) entry which is preliminary data.</text>
</comment>
<accession>A0A8K0GLV9</accession>
<evidence type="ECO:0000256" key="4">
    <source>
        <dbReference type="ARBA" id="ARBA00022840"/>
    </source>
</evidence>
<dbReference type="GO" id="GO:0043531">
    <property type="term" value="F:ADP binding"/>
    <property type="evidence" value="ECO:0007669"/>
    <property type="project" value="InterPro"/>
</dbReference>
<protein>
    <recommendedName>
        <fullName evidence="10">AAA+ ATPase domain-containing protein</fullName>
    </recommendedName>
</protein>
<feature type="domain" description="Disease resistance protein At4g27190-like leucine-rich repeats" evidence="7">
    <location>
        <begin position="1085"/>
        <end position="1144"/>
    </location>
</feature>
<organism evidence="8 9">
    <name type="scientific">Rhamnella rubrinervis</name>
    <dbReference type="NCBI Taxonomy" id="2594499"/>
    <lineage>
        <taxon>Eukaryota</taxon>
        <taxon>Viridiplantae</taxon>
        <taxon>Streptophyta</taxon>
        <taxon>Embryophyta</taxon>
        <taxon>Tracheophyta</taxon>
        <taxon>Spermatophyta</taxon>
        <taxon>Magnoliopsida</taxon>
        <taxon>eudicotyledons</taxon>
        <taxon>Gunneridae</taxon>
        <taxon>Pentapetalae</taxon>
        <taxon>rosids</taxon>
        <taxon>fabids</taxon>
        <taxon>Rosales</taxon>
        <taxon>Rhamnaceae</taxon>
        <taxon>rhamnoid group</taxon>
        <taxon>Rhamneae</taxon>
        <taxon>Rhamnella</taxon>
    </lineage>
</organism>
<dbReference type="InterPro" id="IPR057135">
    <property type="entry name" value="At4g27190-like_LRR"/>
</dbReference>
<evidence type="ECO:0000256" key="5">
    <source>
        <dbReference type="SAM" id="Coils"/>
    </source>
</evidence>
<dbReference type="EMBL" id="VOIH02000011">
    <property type="protein sequence ID" value="KAF3434022.1"/>
    <property type="molecule type" value="Genomic_DNA"/>
</dbReference>
<dbReference type="Pfam" id="PF23247">
    <property type="entry name" value="LRR_RPS2"/>
    <property type="match status" value="4"/>
</dbReference>
<evidence type="ECO:0000313" key="9">
    <source>
        <dbReference type="Proteomes" id="UP000796880"/>
    </source>
</evidence>
<feature type="domain" description="Disease resistance protein At4g27190-like leucine-rich repeats" evidence="7">
    <location>
        <begin position="1163"/>
        <end position="1259"/>
    </location>
</feature>
<dbReference type="Gene3D" id="3.40.50.300">
    <property type="entry name" value="P-loop containing nucleotide triphosphate hydrolases"/>
    <property type="match status" value="1"/>
</dbReference>
<keyword evidence="5" id="KW-0175">Coiled coil</keyword>
<feature type="coiled-coil region" evidence="5">
    <location>
        <begin position="40"/>
        <end position="74"/>
    </location>
</feature>
<dbReference type="GO" id="GO:0005524">
    <property type="term" value="F:ATP binding"/>
    <property type="evidence" value="ECO:0007669"/>
    <property type="project" value="UniProtKB-KW"/>
</dbReference>
<feature type="domain" description="NB-ARC" evidence="6">
    <location>
        <begin position="163"/>
        <end position="323"/>
    </location>
</feature>
<dbReference type="InterPro" id="IPR002182">
    <property type="entry name" value="NB-ARC"/>
</dbReference>
<evidence type="ECO:0000256" key="2">
    <source>
        <dbReference type="ARBA" id="ARBA00022741"/>
    </source>
</evidence>
<dbReference type="InterPro" id="IPR042197">
    <property type="entry name" value="Apaf_helical"/>
</dbReference>
<dbReference type="PRINTS" id="PR00364">
    <property type="entry name" value="DISEASERSIST"/>
</dbReference>
<dbReference type="SUPFAM" id="SSF52540">
    <property type="entry name" value="P-loop containing nucleoside triphosphate hydrolases"/>
    <property type="match status" value="1"/>
</dbReference>
<dbReference type="InterPro" id="IPR032675">
    <property type="entry name" value="LRR_dom_sf"/>
</dbReference>
<sequence>MEFLIAVGSKISEYAVEPVGRQLGYLCHYKAHRDNLKTQIQHLEGAKIRLQHSIDEAERNGEEIEVDVQNWLTRVTTIVEEAKDLLEQEDHAKCMSFGNFFLIPMARYRLSKKAKTMADDAAREIQLENTFQKISHRLPPQGVIDYIRDYVTFQSRISICNEIMEAFRNPNVKIIGVSGMGGVGKTMLAKQVSRQAMEEEKLFNKVIMTTVSQTQDLKKIQQEIAEQLGLKLEEESINVRAERLRRRIVREKNFLLILDDVWEKLELHEVGISLGNDQNDCKILLTSRSQDVICNDMGADKNFLIGYLYDEEAKHLFNKIVGDSVKNTDIKPLATEIVRECGGLPLAIVTVANALKNKSHPTWENALRELRRSVPTNIKGMHDKVYSSIRLSYNFLQSEEAKSLLLAFSLFPEDSIVGMPGLLRFGMGLGLFQGMTTLEEARNKVLTLVEILKTSCLLLDGNFKYTSRLHDVVHHFVTFTAPKERQMYRFGNFGELGDNEEVKGATAISLLNIHNLSQIPERLECPQLKLFYVINKFVPNYLQISNQFFEEMKELRVLELSFVRLKQLPSSFCCLQNLQSLSLYNCELGDMALIGELQTLKILQICLSKIEELPKQIGQLTHLQLLDLSGCSKLEVIERDVISSLIHLEELYMVNSFTKWDTDTGDCARRNASLIELKNLPRLTNLYLHIPDVNILPKDLFSDKLKSYEILIGGRPTEWYRMFDGMSSSRVLGLELNISRLSDDHGLQTLLKGSEVLNLYGVRGVSAGGIYGLDREGFPQLKYLIIVNNDEMQYVINSRKQNHPCSVFLSLEELYLEKLMHLEKIFHGKISTNSFGKLRAVRVKDCDRLKNLFPFSIAKELTAIEVINCKTMKEIVTYGREDDPHINATEEIAKIEFPPLRYLKVKSSPALIQFFRSESVTCFTGQMNQELLDVNCPIPLFNKMVAFPRLNFLSLSMLNSKKLWPDQPPETFNMKNLTTLKVYVCNSLKYLLSFDMARSLVQLEHLMISDCSVMEEVLATKDTREIHPCSAFVSLKSLVLKDLENLERICHGKLTAVCFQKLRALEVRNCERLKNVFSLSEAEARFLLQLEYIKVTECNMMEEIFVIEDDNQNINNEVADKIEFPQLRSLNVQYLPKFIQVLTQVKMNATHQRREEQSVANYAITHLNEKVKFPKLKTLKVKGMIGLNAIWNCQYEGLVEDAEQEAGILRRLEVLRLSELPQLMRLWEEDYHPGRAFQNLKDLEVQSCNRLMNLVPSSISFQNLIFLSVSKCHGMEHLLTSSTAKSLTRLRRIRISKCERMIQIMADFKGGDDQITESDEIVFDRLEVLDLDRLPSLTFFSSGNYILRFPNLKWFALNRCPQMRSFCKGDISTPKLEKLILESLIEDEDEDEEEDEDENLTEWAYNADSNVLNEEIFKDLKMQQLIEGDINVTIRQISGSS</sequence>
<dbReference type="FunFam" id="3.40.50.300:FF:001091">
    <property type="entry name" value="Probable disease resistance protein At1g61300"/>
    <property type="match status" value="1"/>
</dbReference>
<dbReference type="InterPro" id="IPR027417">
    <property type="entry name" value="P-loop_NTPase"/>
</dbReference>
<dbReference type="PANTHER" id="PTHR33463:SF198">
    <property type="entry name" value="RPP4C3"/>
    <property type="match status" value="1"/>
</dbReference>